<sequence>MLIVDQSAESREVLCALLARSGTSSIEASRAAEAVTLAEQLRPQLIVLDADSDSSVERQALRELTATARRTNTPIVLLGKITGAEIAFDPSELLAKPYHYGQLIRRIESVLEQRRAAAA</sequence>
<feature type="domain" description="Response regulatory" evidence="2">
    <location>
        <begin position="1"/>
        <end position="111"/>
    </location>
</feature>
<protein>
    <recommendedName>
        <fullName evidence="2">Response regulatory domain-containing protein</fullName>
    </recommendedName>
</protein>
<dbReference type="InterPro" id="IPR011006">
    <property type="entry name" value="CheY-like_superfamily"/>
</dbReference>
<accession>A0A9X2F8T8</accession>
<keyword evidence="1" id="KW-0597">Phosphoprotein</keyword>
<evidence type="ECO:0000313" key="4">
    <source>
        <dbReference type="Proteomes" id="UP001155241"/>
    </source>
</evidence>
<proteinExistence type="predicted"/>
<gene>
    <name evidence="3" type="ORF">NG895_11170</name>
</gene>
<dbReference type="Gene3D" id="3.40.50.2300">
    <property type="match status" value="1"/>
</dbReference>
<dbReference type="SUPFAM" id="SSF52172">
    <property type="entry name" value="CheY-like"/>
    <property type="match status" value="1"/>
</dbReference>
<dbReference type="AlphaFoldDB" id="A0A9X2F8T8"/>
<dbReference type="EMBL" id="JAMXLR010000036">
    <property type="protein sequence ID" value="MCO6044465.1"/>
    <property type="molecule type" value="Genomic_DNA"/>
</dbReference>
<evidence type="ECO:0000313" key="3">
    <source>
        <dbReference type="EMBL" id="MCO6044465.1"/>
    </source>
</evidence>
<evidence type="ECO:0000259" key="2">
    <source>
        <dbReference type="PROSITE" id="PS50110"/>
    </source>
</evidence>
<organism evidence="3 4">
    <name type="scientific">Aeoliella straminimaris</name>
    <dbReference type="NCBI Taxonomy" id="2954799"/>
    <lineage>
        <taxon>Bacteria</taxon>
        <taxon>Pseudomonadati</taxon>
        <taxon>Planctomycetota</taxon>
        <taxon>Planctomycetia</taxon>
        <taxon>Pirellulales</taxon>
        <taxon>Lacipirellulaceae</taxon>
        <taxon>Aeoliella</taxon>
    </lineage>
</organism>
<dbReference type="GO" id="GO:0000160">
    <property type="term" value="P:phosphorelay signal transduction system"/>
    <property type="evidence" value="ECO:0007669"/>
    <property type="project" value="InterPro"/>
</dbReference>
<name>A0A9X2F8T8_9BACT</name>
<comment type="caution">
    <text evidence="3">The sequence shown here is derived from an EMBL/GenBank/DDBJ whole genome shotgun (WGS) entry which is preliminary data.</text>
</comment>
<dbReference type="Proteomes" id="UP001155241">
    <property type="component" value="Unassembled WGS sequence"/>
</dbReference>
<reference evidence="3" key="1">
    <citation type="submission" date="2022-06" db="EMBL/GenBank/DDBJ databases">
        <title>Aeoliella straminimaris, a novel planctomycete from sediments.</title>
        <authorList>
            <person name="Vitorino I.R."/>
            <person name="Lage O.M."/>
        </authorList>
    </citation>
    <scope>NUCLEOTIDE SEQUENCE</scope>
    <source>
        <strain evidence="3">ICT_H6.2</strain>
    </source>
</reference>
<evidence type="ECO:0000256" key="1">
    <source>
        <dbReference type="PROSITE-ProRule" id="PRU00169"/>
    </source>
</evidence>
<dbReference type="InterPro" id="IPR001789">
    <property type="entry name" value="Sig_transdc_resp-reg_receiver"/>
</dbReference>
<keyword evidence="4" id="KW-1185">Reference proteome</keyword>
<dbReference type="PROSITE" id="PS50110">
    <property type="entry name" value="RESPONSE_REGULATORY"/>
    <property type="match status" value="1"/>
</dbReference>
<dbReference type="RefSeq" id="WP_252852567.1">
    <property type="nucleotide sequence ID" value="NZ_JAMXLR010000036.1"/>
</dbReference>
<feature type="modified residue" description="4-aspartylphosphate" evidence="1">
    <location>
        <position position="49"/>
    </location>
</feature>